<evidence type="ECO:0000256" key="6">
    <source>
        <dbReference type="ARBA" id="ARBA00023049"/>
    </source>
</evidence>
<evidence type="ECO:0000256" key="7">
    <source>
        <dbReference type="SAM" id="Phobius"/>
    </source>
</evidence>
<feature type="transmembrane region" description="Helical" evidence="7">
    <location>
        <begin position="341"/>
        <end position="360"/>
    </location>
</feature>
<dbReference type="GO" id="GO:0046872">
    <property type="term" value="F:metal ion binding"/>
    <property type="evidence" value="ECO:0007669"/>
    <property type="project" value="UniProtKB-KW"/>
</dbReference>
<accession>A0A411YAI6</accession>
<dbReference type="PANTHER" id="PTHR10120">
    <property type="entry name" value="CAAX PRENYL PROTEASE 1"/>
    <property type="match status" value="1"/>
</dbReference>
<protein>
    <recommendedName>
        <fullName evidence="8">Peptidase M48 domain-containing protein</fullName>
    </recommendedName>
</protein>
<keyword evidence="10" id="KW-1185">Reference proteome</keyword>
<name>A0A411YAI6_9ACTN</name>
<reference evidence="9 10" key="1">
    <citation type="submission" date="2019-01" db="EMBL/GenBank/DDBJ databases">
        <title>Egibacter rhizosphaerae EGI 80759T.</title>
        <authorList>
            <person name="Chen D.-D."/>
            <person name="Tian Y."/>
            <person name="Jiao J.-Y."/>
            <person name="Zhang X.-T."/>
            <person name="Zhang Y.-G."/>
            <person name="Zhang Y."/>
            <person name="Xiao M."/>
            <person name="Shu W.-S."/>
            <person name="Li W.-J."/>
        </authorList>
    </citation>
    <scope>NUCLEOTIDE SEQUENCE [LARGE SCALE GENOMIC DNA]</scope>
    <source>
        <strain evidence="9 10">EGI 80759</strain>
    </source>
</reference>
<dbReference type="Gene3D" id="3.30.2010.10">
    <property type="entry name" value="Metalloproteases ('zincins'), catalytic domain"/>
    <property type="match status" value="1"/>
</dbReference>
<feature type="transmembrane region" description="Helical" evidence="7">
    <location>
        <begin position="113"/>
        <end position="140"/>
    </location>
</feature>
<dbReference type="InterPro" id="IPR001915">
    <property type="entry name" value="Peptidase_M48"/>
</dbReference>
<evidence type="ECO:0000256" key="5">
    <source>
        <dbReference type="ARBA" id="ARBA00022833"/>
    </source>
</evidence>
<comment type="cofactor">
    <cofactor evidence="1">
        <name>Zn(2+)</name>
        <dbReference type="ChEBI" id="CHEBI:29105"/>
    </cofactor>
</comment>
<keyword evidence="4" id="KW-0378">Hydrolase</keyword>
<gene>
    <name evidence="9" type="ORF">ER308_00585</name>
</gene>
<keyword evidence="7" id="KW-0472">Membrane</keyword>
<keyword evidence="6" id="KW-0482">Metalloprotease</keyword>
<keyword evidence="7" id="KW-0812">Transmembrane</keyword>
<evidence type="ECO:0000256" key="4">
    <source>
        <dbReference type="ARBA" id="ARBA00022801"/>
    </source>
</evidence>
<keyword evidence="5" id="KW-0862">Zinc</keyword>
<dbReference type="KEGG" id="erz:ER308_00585"/>
<dbReference type="Pfam" id="PF01435">
    <property type="entry name" value="Peptidase_M48"/>
    <property type="match status" value="1"/>
</dbReference>
<evidence type="ECO:0000259" key="8">
    <source>
        <dbReference type="Pfam" id="PF01435"/>
    </source>
</evidence>
<evidence type="ECO:0000256" key="1">
    <source>
        <dbReference type="ARBA" id="ARBA00001947"/>
    </source>
</evidence>
<evidence type="ECO:0000313" key="10">
    <source>
        <dbReference type="Proteomes" id="UP000291469"/>
    </source>
</evidence>
<sequence length="449" mass="47704">MATRIEEAGSPGPTRRRPLWPLHVLTAVVVVAGIAAVALRPLAPDLGGVPDPARWFDADHLAAVEAYHGPRYLLRLLGLALRIAIPCLIAFTPTGRRVVAGLVDRMGGSTRPVLAGAAVVAAIVVIVDLAVLPLNVWLGWYHDGMWGFSTQSLPEWLWHWTRNMAAIWLIVAAGAAGALGLARRAPRAFAPLAGLAGGAAAALLVLAAPLVLEPLQHRTVPLPEGEMRTDVSRVIEAAGEDMDEILVAEASARTTRQNAYVSGLGATRRIVLYDTLLEARPPEDVGMVVAHELAHHRNGDLARGTAAAAAGVVAAAYVLAGVMGRRVRAGKQRTLADPRGAAVAVAVVVLLVNGSAPVAMNVSRDMEAAADLGSLELTGDRDVYLRQKAEIGRANLSDPAPPTWARLLWSSHPPAASRLEMGERWPLDWRGPVRPHLRVGGLDEEQQDR</sequence>
<dbReference type="Proteomes" id="UP000291469">
    <property type="component" value="Chromosome"/>
</dbReference>
<keyword evidence="3" id="KW-0479">Metal-binding</keyword>
<dbReference type="GO" id="GO:0004222">
    <property type="term" value="F:metalloendopeptidase activity"/>
    <property type="evidence" value="ECO:0007669"/>
    <property type="project" value="InterPro"/>
</dbReference>
<keyword evidence="2" id="KW-0645">Protease</keyword>
<feature type="transmembrane region" description="Helical" evidence="7">
    <location>
        <begin position="189"/>
        <end position="212"/>
    </location>
</feature>
<feature type="transmembrane region" description="Helical" evidence="7">
    <location>
        <begin position="20"/>
        <end position="39"/>
    </location>
</feature>
<proteinExistence type="predicted"/>
<organism evidence="9 10">
    <name type="scientific">Egibacter rhizosphaerae</name>
    <dbReference type="NCBI Taxonomy" id="1670831"/>
    <lineage>
        <taxon>Bacteria</taxon>
        <taxon>Bacillati</taxon>
        <taxon>Actinomycetota</taxon>
        <taxon>Nitriliruptoria</taxon>
        <taxon>Egibacterales</taxon>
        <taxon>Egibacteraceae</taxon>
        <taxon>Egibacter</taxon>
    </lineage>
</organism>
<dbReference type="GO" id="GO:0006508">
    <property type="term" value="P:proteolysis"/>
    <property type="evidence" value="ECO:0007669"/>
    <property type="project" value="UniProtKB-KW"/>
</dbReference>
<dbReference type="AlphaFoldDB" id="A0A411YAI6"/>
<feature type="transmembrane region" description="Helical" evidence="7">
    <location>
        <begin position="72"/>
        <end position="92"/>
    </location>
</feature>
<dbReference type="OrthoDB" id="9781930at2"/>
<keyword evidence="7" id="KW-1133">Transmembrane helix</keyword>
<evidence type="ECO:0000256" key="3">
    <source>
        <dbReference type="ARBA" id="ARBA00022723"/>
    </source>
</evidence>
<feature type="transmembrane region" description="Helical" evidence="7">
    <location>
        <begin position="160"/>
        <end position="182"/>
    </location>
</feature>
<dbReference type="RefSeq" id="WP_131153214.1">
    <property type="nucleotide sequence ID" value="NZ_CP036402.1"/>
</dbReference>
<dbReference type="EMBL" id="CP036402">
    <property type="protein sequence ID" value="QBI18216.1"/>
    <property type="molecule type" value="Genomic_DNA"/>
</dbReference>
<evidence type="ECO:0000313" key="9">
    <source>
        <dbReference type="EMBL" id="QBI18216.1"/>
    </source>
</evidence>
<feature type="domain" description="Peptidase M48" evidence="8">
    <location>
        <begin position="222"/>
        <end position="420"/>
    </location>
</feature>
<feature type="transmembrane region" description="Helical" evidence="7">
    <location>
        <begin position="301"/>
        <end position="320"/>
    </location>
</feature>
<evidence type="ECO:0000256" key="2">
    <source>
        <dbReference type="ARBA" id="ARBA00022670"/>
    </source>
</evidence>